<comment type="caution">
    <text evidence="1">The sequence shown here is derived from an EMBL/GenBank/DDBJ whole genome shotgun (WGS) entry which is preliminary data.</text>
</comment>
<evidence type="ECO:0000313" key="2">
    <source>
        <dbReference type="Proteomes" id="UP000811246"/>
    </source>
</evidence>
<protein>
    <submittedName>
        <fullName evidence="1">Uncharacterized protein</fullName>
    </submittedName>
</protein>
<dbReference type="Proteomes" id="UP000811246">
    <property type="component" value="Chromosome 9"/>
</dbReference>
<name>A0A922E259_CARIL</name>
<organism evidence="1 2">
    <name type="scientific">Carya illinoinensis</name>
    <name type="common">Pecan</name>
    <dbReference type="NCBI Taxonomy" id="32201"/>
    <lineage>
        <taxon>Eukaryota</taxon>
        <taxon>Viridiplantae</taxon>
        <taxon>Streptophyta</taxon>
        <taxon>Embryophyta</taxon>
        <taxon>Tracheophyta</taxon>
        <taxon>Spermatophyta</taxon>
        <taxon>Magnoliopsida</taxon>
        <taxon>eudicotyledons</taxon>
        <taxon>Gunneridae</taxon>
        <taxon>Pentapetalae</taxon>
        <taxon>rosids</taxon>
        <taxon>fabids</taxon>
        <taxon>Fagales</taxon>
        <taxon>Juglandaceae</taxon>
        <taxon>Carya</taxon>
    </lineage>
</organism>
<dbReference type="AlphaFoldDB" id="A0A922E259"/>
<dbReference type="EMBL" id="CM031833">
    <property type="protein sequence ID" value="KAG6695326.1"/>
    <property type="molecule type" value="Genomic_DNA"/>
</dbReference>
<reference evidence="1" key="1">
    <citation type="submission" date="2021-01" db="EMBL/GenBank/DDBJ databases">
        <authorList>
            <person name="Lovell J.T."/>
            <person name="Bentley N."/>
            <person name="Bhattarai G."/>
            <person name="Jenkins J.W."/>
            <person name="Sreedasyam A."/>
            <person name="Alarcon Y."/>
            <person name="Bock C."/>
            <person name="Boston L."/>
            <person name="Carlson J."/>
            <person name="Cervantes K."/>
            <person name="Clermont K."/>
            <person name="Krom N."/>
            <person name="Kubenka K."/>
            <person name="Mamidi S."/>
            <person name="Mattison C."/>
            <person name="Monteros M."/>
            <person name="Pisani C."/>
            <person name="Plott C."/>
            <person name="Rajasekar S."/>
            <person name="Rhein H.S."/>
            <person name="Rohla C."/>
            <person name="Song M."/>
            <person name="Hilaire R.S."/>
            <person name="Shu S."/>
            <person name="Wells L."/>
            <person name="Wang X."/>
            <person name="Webber J."/>
            <person name="Heerema R.J."/>
            <person name="Klein P."/>
            <person name="Conner P."/>
            <person name="Grauke L."/>
            <person name="Grimwood J."/>
            <person name="Schmutz J."/>
            <person name="Randall J.J."/>
        </authorList>
    </citation>
    <scope>NUCLEOTIDE SEQUENCE</scope>
    <source>
        <tissue evidence="1">Leaf</tissue>
    </source>
</reference>
<evidence type="ECO:0000313" key="1">
    <source>
        <dbReference type="EMBL" id="KAG6695326.1"/>
    </source>
</evidence>
<gene>
    <name evidence="1" type="ORF">I3842_09G092900</name>
</gene>
<sequence length="152" mass="17009">MKNTFSFFKQYFNYFFSQRPERLSLLFLFLCSLSLLLFFLHPRTPLSPSFSFLFSLHRRTLSIAECSPSPNGSLFFSSSLSIRTALSSSLRTHFTPLSLAALFSLLDAHNFLVVSSSTAASSLAHGSALHGFLSVQFIEALIWVFSLGFTCL</sequence>
<proteinExistence type="predicted"/>
<accession>A0A922E259</accession>